<evidence type="ECO:0000256" key="5">
    <source>
        <dbReference type="PIRNR" id="PIRNR000241"/>
    </source>
</evidence>
<dbReference type="EMBL" id="BAAARN010000001">
    <property type="protein sequence ID" value="GAA2735387.1"/>
    <property type="molecule type" value="Genomic_DNA"/>
</dbReference>
<keyword evidence="4 5" id="KW-0560">Oxidoreductase</keyword>
<keyword evidence="3 5" id="KW-0659">Purine metabolism</keyword>
<keyword evidence="8" id="KW-1185">Reference proteome</keyword>
<dbReference type="PROSITE" id="PS00366">
    <property type="entry name" value="URICASE"/>
    <property type="match status" value="1"/>
</dbReference>
<comment type="similarity">
    <text evidence="2 5 6">Belongs to the uricase family.</text>
</comment>
<gene>
    <name evidence="7" type="primary">pucL</name>
    <name evidence="7" type="ORF">GCM10009867_17580</name>
</gene>
<proteinExistence type="inferred from homology"/>
<dbReference type="InterPro" id="IPR019842">
    <property type="entry name" value="Uricase_CS"/>
</dbReference>
<protein>
    <recommendedName>
        <fullName evidence="5 6">Uricase</fullName>
        <ecNumber evidence="5 6">1.7.3.3</ecNumber>
    </recommendedName>
    <alternativeName>
        <fullName evidence="5">Urate oxidase</fullName>
    </alternativeName>
</protein>
<evidence type="ECO:0000256" key="6">
    <source>
        <dbReference type="RuleBase" id="RU004455"/>
    </source>
</evidence>
<accession>A0ABN3UN95</accession>
<evidence type="ECO:0000313" key="7">
    <source>
        <dbReference type="EMBL" id="GAA2735387.1"/>
    </source>
</evidence>
<dbReference type="SUPFAM" id="SSF55620">
    <property type="entry name" value="Tetrahydrobiopterin biosynthesis enzymes-like"/>
    <property type="match status" value="2"/>
</dbReference>
<evidence type="ECO:0000256" key="4">
    <source>
        <dbReference type="ARBA" id="ARBA00023002"/>
    </source>
</evidence>
<dbReference type="NCBIfam" id="TIGR03383">
    <property type="entry name" value="urate_oxi"/>
    <property type="match status" value="1"/>
</dbReference>
<dbReference type="PANTHER" id="PTHR42874:SF1">
    <property type="entry name" value="URICASE"/>
    <property type="match status" value="1"/>
</dbReference>
<comment type="catalytic activity">
    <reaction evidence="5 6">
        <text>urate + O2 + H2O = 5-hydroxyisourate + H2O2</text>
        <dbReference type="Rhea" id="RHEA:21368"/>
        <dbReference type="ChEBI" id="CHEBI:15377"/>
        <dbReference type="ChEBI" id="CHEBI:15379"/>
        <dbReference type="ChEBI" id="CHEBI:16240"/>
        <dbReference type="ChEBI" id="CHEBI:17775"/>
        <dbReference type="ChEBI" id="CHEBI:18072"/>
        <dbReference type="EC" id="1.7.3.3"/>
    </reaction>
</comment>
<evidence type="ECO:0000256" key="1">
    <source>
        <dbReference type="ARBA" id="ARBA00004831"/>
    </source>
</evidence>
<organism evidence="7 8">
    <name type="scientific">Pedococcus aerophilus</name>
    <dbReference type="NCBI Taxonomy" id="436356"/>
    <lineage>
        <taxon>Bacteria</taxon>
        <taxon>Bacillati</taxon>
        <taxon>Actinomycetota</taxon>
        <taxon>Actinomycetes</taxon>
        <taxon>Micrococcales</taxon>
        <taxon>Intrasporangiaceae</taxon>
        <taxon>Pedococcus</taxon>
    </lineage>
</organism>
<dbReference type="InterPro" id="IPR002042">
    <property type="entry name" value="Uricase"/>
</dbReference>
<name>A0ABN3UN95_9MICO</name>
<dbReference type="Proteomes" id="UP001501326">
    <property type="component" value="Unassembled WGS sequence"/>
</dbReference>
<dbReference type="PANTHER" id="PTHR42874">
    <property type="entry name" value="URICASE"/>
    <property type="match status" value="1"/>
</dbReference>
<dbReference type="PIRSF" id="PIRSF000241">
    <property type="entry name" value="Urate_oxidase"/>
    <property type="match status" value="1"/>
</dbReference>
<evidence type="ECO:0000313" key="8">
    <source>
        <dbReference type="Proteomes" id="UP001501326"/>
    </source>
</evidence>
<evidence type="ECO:0000256" key="2">
    <source>
        <dbReference type="ARBA" id="ARBA00009760"/>
    </source>
</evidence>
<dbReference type="Pfam" id="PF01014">
    <property type="entry name" value="Uricase"/>
    <property type="match status" value="2"/>
</dbReference>
<reference evidence="7 8" key="1">
    <citation type="journal article" date="2019" name="Int. J. Syst. Evol. Microbiol.">
        <title>The Global Catalogue of Microorganisms (GCM) 10K type strain sequencing project: providing services to taxonomists for standard genome sequencing and annotation.</title>
        <authorList>
            <consortium name="The Broad Institute Genomics Platform"/>
            <consortium name="The Broad Institute Genome Sequencing Center for Infectious Disease"/>
            <person name="Wu L."/>
            <person name="Ma J."/>
        </authorList>
    </citation>
    <scope>NUCLEOTIDE SEQUENCE [LARGE SCALE GENOMIC DNA]</scope>
    <source>
        <strain evidence="7 8">JCM 16378</strain>
    </source>
</reference>
<dbReference type="EC" id="1.7.3.3" evidence="5 6"/>
<dbReference type="RefSeq" id="WP_344192224.1">
    <property type="nucleotide sequence ID" value="NZ_BAAARN010000001.1"/>
</dbReference>
<evidence type="ECO:0000256" key="3">
    <source>
        <dbReference type="ARBA" id="ARBA00022631"/>
    </source>
</evidence>
<comment type="pathway">
    <text evidence="1 5">Purine metabolism; urate degradation; (S)-allantoin from urate: step 1/3.</text>
</comment>
<comment type="caution">
    <text evidence="7">The sequence shown here is derived from an EMBL/GenBank/DDBJ whole genome shotgun (WGS) entry which is preliminary data.</text>
</comment>
<dbReference type="Gene3D" id="3.10.270.10">
    <property type="entry name" value="Urate Oxidase"/>
    <property type="match status" value="1"/>
</dbReference>
<dbReference type="PRINTS" id="PR00093">
    <property type="entry name" value="URICASE"/>
</dbReference>
<comment type="function">
    <text evidence="5 6">Catalyzes the oxidation of uric acid to 5-hydroxyisourate, which is further processed to form (S)-allantoin.</text>
</comment>
<sequence length="312" mass="34513">MSFVLGPNQYGKAENRVVRIYRDTARHEIRDLNVSTALRGDFREAHETGDQANVLPTDTQKNTAFAFAKEHGVTSPEDYALTLGDRFLAVTPAADASRVEVEEYAWDRIDVGGAGHDHAFVKRGGEVRTTVVTRQRSGEKDEQGNATTRAWVVSGVKDLVVLKSTGSEFKGFLKDEYTTLQETDDRILATSLVARWRYEDDAVTSGTDWNKSFDDIRQVMLETFATTYSRALQESLYAMGSAVLAAHPEVAEIKFSAPNKHHFLVDLSPFGLDNPGEVFIAADRPYGLIEATVQREDGSDPGDAWLTVPGFC</sequence>